<dbReference type="InterPro" id="IPR003428">
    <property type="entry name" value="MAM33"/>
</dbReference>
<comment type="caution">
    <text evidence="1">The sequence shown here is derived from an EMBL/GenBank/DDBJ whole genome shotgun (WGS) entry which is preliminary data.</text>
</comment>
<keyword evidence="2" id="KW-1185">Reference proteome</keyword>
<proteinExistence type="predicted"/>
<organism evidence="1 2">
    <name type="scientific">Genlisea aurea</name>
    <dbReference type="NCBI Taxonomy" id="192259"/>
    <lineage>
        <taxon>Eukaryota</taxon>
        <taxon>Viridiplantae</taxon>
        <taxon>Streptophyta</taxon>
        <taxon>Embryophyta</taxon>
        <taxon>Tracheophyta</taxon>
        <taxon>Spermatophyta</taxon>
        <taxon>Magnoliopsida</taxon>
        <taxon>eudicotyledons</taxon>
        <taxon>Gunneridae</taxon>
        <taxon>Pentapetalae</taxon>
        <taxon>asterids</taxon>
        <taxon>lamiids</taxon>
        <taxon>Lamiales</taxon>
        <taxon>Lentibulariaceae</taxon>
        <taxon>Genlisea</taxon>
    </lineage>
</organism>
<protein>
    <recommendedName>
        <fullName evidence="3">Mitochondrial glycoprotein family protein</fullName>
    </recommendedName>
</protein>
<gene>
    <name evidence="1" type="ORF">M569_13811</name>
</gene>
<feature type="non-terminal residue" evidence="1">
    <location>
        <position position="1"/>
    </location>
</feature>
<evidence type="ECO:0000313" key="2">
    <source>
        <dbReference type="Proteomes" id="UP000015453"/>
    </source>
</evidence>
<dbReference type="EMBL" id="AUSU01007163">
    <property type="protein sequence ID" value="EPS60992.1"/>
    <property type="molecule type" value="Genomic_DNA"/>
</dbReference>
<dbReference type="Gene3D" id="3.10.280.10">
    <property type="entry name" value="Mitochondrial glycoprotein"/>
    <property type="match status" value="1"/>
</dbReference>
<reference evidence="1 2" key="1">
    <citation type="journal article" date="2013" name="BMC Genomics">
        <title>The miniature genome of a carnivorous plant Genlisea aurea contains a low number of genes and short non-coding sequences.</title>
        <authorList>
            <person name="Leushkin E.V."/>
            <person name="Sutormin R.A."/>
            <person name="Nabieva E.R."/>
            <person name="Penin A.A."/>
            <person name="Kondrashov A.S."/>
            <person name="Logacheva M.D."/>
        </authorList>
    </citation>
    <scope>NUCLEOTIDE SEQUENCE [LARGE SCALE GENOMIC DNA]</scope>
</reference>
<evidence type="ECO:0008006" key="3">
    <source>
        <dbReference type="Google" id="ProtNLM"/>
    </source>
</evidence>
<feature type="non-terminal residue" evidence="1">
    <location>
        <position position="206"/>
    </location>
</feature>
<dbReference type="AlphaFoldDB" id="S8DMT7"/>
<dbReference type="PANTHER" id="PTHR10826:SF14">
    <property type="entry name" value="MITOCHONDRIAL GLYCOPROTEIN FAMILY PROTEIN"/>
    <property type="match status" value="1"/>
</dbReference>
<dbReference type="OrthoDB" id="278212at2759"/>
<name>S8DMT7_9LAMI</name>
<dbReference type="GO" id="GO:0005759">
    <property type="term" value="C:mitochondrial matrix"/>
    <property type="evidence" value="ECO:0007669"/>
    <property type="project" value="InterPro"/>
</dbReference>
<accession>S8DMT7</accession>
<dbReference type="SUPFAM" id="SSF54529">
    <property type="entry name" value="Mitochondrial glycoprotein MAM33-like"/>
    <property type="match status" value="1"/>
</dbReference>
<dbReference type="PANTHER" id="PTHR10826">
    <property type="entry name" value="COMPLEMENT COMPONENT 1"/>
    <property type="match status" value="1"/>
</dbReference>
<dbReference type="InterPro" id="IPR036561">
    <property type="entry name" value="MAM33_sf"/>
</dbReference>
<evidence type="ECO:0000313" key="1">
    <source>
        <dbReference type="EMBL" id="EPS60992.1"/>
    </source>
</evidence>
<dbReference type="Proteomes" id="UP000015453">
    <property type="component" value="Unassembled WGS sequence"/>
</dbReference>
<dbReference type="Pfam" id="PF02330">
    <property type="entry name" value="MAM33"/>
    <property type="match status" value="1"/>
</dbReference>
<sequence>RSAHGGSLATRPSSYSRPFESNLRRILRIELQNLRDYTPPYQPDTKYERFRVEDRPGERWITLHGTSPYGEDIKIEASMFDGSMIVPRKSGDDESDEEEDIKLHISVVVDVRKPEGADFIEFVCSAWPDSLEILKVYVFPHDGLPPRPYIGPDIKRLSSELRIGFSSFLSRRGLNEGLSKFLHSYMMNKAGAELMNWLENVNKHFD</sequence>